<sequence>MNKEDPSHTHTHTLPVPATDYIFTVDWFSPHILLWDKYLSEYKGKPNLRFLEIGSYQGRATVWLLENILTHNTSSITCIDTFEGSVEHHEHYREDITNLFETFSHNISRFADKVKVMKNRSQVALKHLSICGANLNKSDDGQFDFVYIDCDHLASSVMEDAVLSLPLLKQGGLMIFDDYLWTCCKKDIDNPKPAIDAFIHLYADKIKVLFINQQVIIRKL</sequence>
<dbReference type="AlphaFoldDB" id="A0A6C0K9V9"/>
<organism evidence="1">
    <name type="scientific">viral metagenome</name>
    <dbReference type="NCBI Taxonomy" id="1070528"/>
    <lineage>
        <taxon>unclassified sequences</taxon>
        <taxon>metagenomes</taxon>
        <taxon>organismal metagenomes</taxon>
    </lineage>
</organism>
<dbReference type="EMBL" id="MN740821">
    <property type="protein sequence ID" value="QHU13487.1"/>
    <property type="molecule type" value="Genomic_DNA"/>
</dbReference>
<proteinExistence type="predicted"/>
<dbReference type="Gene3D" id="3.40.50.150">
    <property type="entry name" value="Vaccinia Virus protein VP39"/>
    <property type="match status" value="1"/>
</dbReference>
<dbReference type="InterPro" id="IPR029063">
    <property type="entry name" value="SAM-dependent_MTases_sf"/>
</dbReference>
<evidence type="ECO:0008006" key="2">
    <source>
        <dbReference type="Google" id="ProtNLM"/>
    </source>
</evidence>
<accession>A0A6C0K9V9</accession>
<reference evidence="1" key="1">
    <citation type="journal article" date="2020" name="Nature">
        <title>Giant virus diversity and host interactions through global metagenomics.</title>
        <authorList>
            <person name="Schulz F."/>
            <person name="Roux S."/>
            <person name="Paez-Espino D."/>
            <person name="Jungbluth S."/>
            <person name="Walsh D.A."/>
            <person name="Denef V.J."/>
            <person name="McMahon K.D."/>
            <person name="Konstantinidis K.T."/>
            <person name="Eloe-Fadrosh E.A."/>
            <person name="Kyrpides N.C."/>
            <person name="Woyke T."/>
        </authorList>
    </citation>
    <scope>NUCLEOTIDE SEQUENCE</scope>
    <source>
        <strain evidence="1">GVMAG-S-1101178-73</strain>
    </source>
</reference>
<dbReference type="SUPFAM" id="SSF53335">
    <property type="entry name" value="S-adenosyl-L-methionine-dependent methyltransferases"/>
    <property type="match status" value="1"/>
</dbReference>
<evidence type="ECO:0000313" key="1">
    <source>
        <dbReference type="EMBL" id="QHU13487.1"/>
    </source>
</evidence>
<protein>
    <recommendedName>
        <fullName evidence="2">Methyltransferase</fullName>
    </recommendedName>
</protein>
<dbReference type="Pfam" id="PF13578">
    <property type="entry name" value="Methyltransf_24"/>
    <property type="match status" value="1"/>
</dbReference>
<name>A0A6C0K9V9_9ZZZZ</name>